<name>A0A158F2T7_9BURK</name>
<gene>
    <name evidence="1" type="ORF">AWB68_00228</name>
</gene>
<comment type="caution">
    <text evidence="1">The sequence shown here is derived from an EMBL/GenBank/DDBJ whole genome shotgun (WGS) entry which is preliminary data.</text>
</comment>
<organism evidence="1 2">
    <name type="scientific">Caballeronia choica</name>
    <dbReference type="NCBI Taxonomy" id="326476"/>
    <lineage>
        <taxon>Bacteria</taxon>
        <taxon>Pseudomonadati</taxon>
        <taxon>Pseudomonadota</taxon>
        <taxon>Betaproteobacteria</taxon>
        <taxon>Burkholderiales</taxon>
        <taxon>Burkholderiaceae</taxon>
        <taxon>Caballeronia</taxon>
    </lineage>
</organism>
<protein>
    <recommendedName>
        <fullName evidence="3">Preprotein translocase subunit SecA</fullName>
    </recommendedName>
</protein>
<reference evidence="1" key="1">
    <citation type="submission" date="2016-01" db="EMBL/GenBank/DDBJ databases">
        <authorList>
            <person name="Peeters C."/>
        </authorList>
    </citation>
    <scope>NUCLEOTIDE SEQUENCE [LARGE SCALE GENOMIC DNA]</scope>
    <source>
        <strain evidence="1">LMG 22940</strain>
    </source>
</reference>
<proteinExistence type="predicted"/>
<keyword evidence="2" id="KW-1185">Reference proteome</keyword>
<dbReference type="Proteomes" id="UP000054770">
    <property type="component" value="Unassembled WGS sequence"/>
</dbReference>
<evidence type="ECO:0008006" key="3">
    <source>
        <dbReference type="Google" id="ProtNLM"/>
    </source>
</evidence>
<evidence type="ECO:0000313" key="1">
    <source>
        <dbReference type="EMBL" id="SAL14167.1"/>
    </source>
</evidence>
<evidence type="ECO:0000313" key="2">
    <source>
        <dbReference type="Proteomes" id="UP000054770"/>
    </source>
</evidence>
<dbReference type="OrthoDB" id="9024406at2"/>
<dbReference type="AlphaFoldDB" id="A0A158F2T7"/>
<sequence length="80" mass="9143">MLSPHEIATLLLIQRTPFQVEALGEDTVRLLHEQLVEIERLATGRALPRLTSRGREMLRRLDAFSKLQALSHDEPSERNA</sequence>
<dbReference type="EMBL" id="FCON02000002">
    <property type="protein sequence ID" value="SAL14167.1"/>
    <property type="molecule type" value="Genomic_DNA"/>
</dbReference>
<accession>A0A158F2T7</accession>